<sequence>MLETPHIHHTQPMRKDLTRASLMCHMVKSKMANNQGRPSGGGDVLETKDTLYHSVCTSVCACVSSSDLLFWGPGDSVWTNQSWTKKIPGGGSQWMIKWRGKCRCQSHLHAESRLELATFQLTPQNWRSTNEEETKMRHYWLLLSLLHWHKCVTGAERAISPYIKHYEGLSYDREDLHKRHLRSRRSALPQDTSLHLDFVAFERPFSPAIETGCCHFFSKLHRRLEGEDGSSCHGSVIQGQFEGTIHTSNGTYHVESTEKYFDTTEHHSVIYHEDDLVLPFKRSERTSFCAAQHLKLLGLGSTLSEEASQSRSRRTVDESKTSCLLHFHADHLYFKKFKSVEAVVAQVASYIRTVNDIYDKVDFNGIKLVNFKVKSLHRLYIGPEKLLSLYSEHNWGNYCLSYLLTNRDYSGVLGLAWEGKSGNWGGICSTYMKLRSGQQSTLNTGLITIQNYGQFLPSRQVQLTLAHELGHSLGAPHDEGSNCGDLGSSGGKGRYLMFPHASDEVRENNDKFSPCSIKHISKILNLKKDDCFVVSDQPICGNLLVEEGEECDVGHNDTDPCCYSAKEPLGLQCRLKPQKLCSPSQGLCCRADCGFKPFGDVCDEETDCQKESVCSGQSARCPEPSPKDNLTTCSQGTRVCLNGVCAESVCIRHKLQQCDCPGDSMKEKCHMCCQQPDQPETCASTTSSVLSRHFQRKALPLVGGAPCLGNQGYCDKFQVCRLLDADGPIARLKNSFLHLDEFDDLGEWMKVYWWAILLTVATVSAVMGCIVCFCSQTLDTSILR</sequence>
<dbReference type="InterPro" id="IPR024079">
    <property type="entry name" value="MetalloPept_cat_dom_sf"/>
</dbReference>
<evidence type="ECO:0000313" key="10">
    <source>
        <dbReference type="Proteomes" id="UP001460270"/>
    </source>
</evidence>
<keyword evidence="5" id="KW-0479">Metal-binding</keyword>
<dbReference type="AlphaFoldDB" id="A0AAW0N8Y2"/>
<dbReference type="GO" id="GO:0004222">
    <property type="term" value="F:metalloendopeptidase activity"/>
    <property type="evidence" value="ECO:0007669"/>
    <property type="project" value="InterPro"/>
</dbReference>
<dbReference type="PANTHER" id="PTHR45702:SF1">
    <property type="entry name" value="DISINTEGRIN AND METALLOPROTEINASE DOMAIN-CONTAINING PROTEIN 10 ISOFORM X1"/>
    <property type="match status" value="1"/>
</dbReference>
<dbReference type="InterPro" id="IPR001590">
    <property type="entry name" value="Peptidase_M12B"/>
</dbReference>
<dbReference type="Gene3D" id="3.40.390.10">
    <property type="entry name" value="Collagenase (Catalytic Domain)"/>
    <property type="match status" value="1"/>
</dbReference>
<dbReference type="SUPFAM" id="SSF55486">
    <property type="entry name" value="Metalloproteases ('zincins'), catalytic domain"/>
    <property type="match status" value="1"/>
</dbReference>
<dbReference type="GO" id="GO:0046872">
    <property type="term" value="F:metal ion binding"/>
    <property type="evidence" value="ECO:0007669"/>
    <property type="project" value="UniProtKB-KW"/>
</dbReference>
<dbReference type="Pfam" id="PF21299">
    <property type="entry name" value="ADAM10_Cys-rich"/>
    <property type="match status" value="1"/>
</dbReference>
<dbReference type="SUPFAM" id="SSF57552">
    <property type="entry name" value="Blood coagulation inhibitor (disintegrin)"/>
    <property type="match status" value="1"/>
</dbReference>
<evidence type="ECO:0000259" key="8">
    <source>
        <dbReference type="PROSITE" id="PS50215"/>
    </source>
</evidence>
<dbReference type="FunFam" id="4.10.70.10:FF:000003">
    <property type="entry name" value="Disintegrin and metalloproteinase domain-containing protein 17"/>
    <property type="match status" value="1"/>
</dbReference>
<keyword evidence="6" id="KW-1133">Transmembrane helix</keyword>
<protein>
    <recommendedName>
        <fullName evidence="2">ADAM10 endopeptidase</fullName>
        <ecNumber evidence="2">3.4.24.81</ecNumber>
    </recommendedName>
</protein>
<evidence type="ECO:0000259" key="7">
    <source>
        <dbReference type="PROSITE" id="PS50214"/>
    </source>
</evidence>
<dbReference type="PANTHER" id="PTHR45702">
    <property type="entry name" value="ADAM10/ADAM17 METALLOPEPTIDASE FAMILY MEMBER"/>
    <property type="match status" value="1"/>
</dbReference>
<evidence type="ECO:0000256" key="4">
    <source>
        <dbReference type="ARBA" id="ARBA00023157"/>
    </source>
</evidence>
<keyword evidence="3" id="KW-0165">Cleavage on pair of basic residues</keyword>
<feature type="binding site" evidence="5">
    <location>
        <position position="471"/>
    </location>
    <ligand>
        <name>Zn(2+)</name>
        <dbReference type="ChEBI" id="CHEBI:29105"/>
        <note>catalytic</note>
    </ligand>
</feature>
<feature type="active site" evidence="5">
    <location>
        <position position="468"/>
    </location>
</feature>
<comment type="caution">
    <text evidence="9">The sequence shown here is derived from an EMBL/GenBank/DDBJ whole genome shotgun (WGS) entry which is preliminary data.</text>
</comment>
<dbReference type="Gene3D" id="4.10.70.10">
    <property type="entry name" value="Disintegrin domain"/>
    <property type="match status" value="1"/>
</dbReference>
<dbReference type="EMBL" id="JBBPFD010000018">
    <property type="protein sequence ID" value="KAK7889756.1"/>
    <property type="molecule type" value="Genomic_DNA"/>
</dbReference>
<dbReference type="GO" id="GO:0006509">
    <property type="term" value="P:membrane protein ectodomain proteolysis"/>
    <property type="evidence" value="ECO:0007669"/>
    <property type="project" value="TreeGrafter"/>
</dbReference>
<feature type="domain" description="Disintegrin" evidence="7">
    <location>
        <begin position="537"/>
        <end position="629"/>
    </location>
</feature>
<dbReference type="PROSITE" id="PS50214">
    <property type="entry name" value="DISINTEGRIN_2"/>
    <property type="match status" value="1"/>
</dbReference>
<dbReference type="SMART" id="SM00050">
    <property type="entry name" value="DISIN"/>
    <property type="match status" value="1"/>
</dbReference>
<evidence type="ECO:0000256" key="3">
    <source>
        <dbReference type="ARBA" id="ARBA00022685"/>
    </source>
</evidence>
<keyword evidence="4" id="KW-1015">Disulfide bond</keyword>
<feature type="transmembrane region" description="Helical" evidence="6">
    <location>
        <begin position="751"/>
        <end position="774"/>
    </location>
</feature>
<gene>
    <name evidence="9" type="ORF">WMY93_025316</name>
</gene>
<dbReference type="Pfam" id="PF13574">
    <property type="entry name" value="Reprolysin_2"/>
    <property type="match status" value="1"/>
</dbReference>
<evidence type="ECO:0000256" key="6">
    <source>
        <dbReference type="SAM" id="Phobius"/>
    </source>
</evidence>
<keyword evidence="10" id="KW-1185">Reference proteome</keyword>
<keyword evidence="5" id="KW-0862">Zinc</keyword>
<accession>A0AAW0N8Y2</accession>
<dbReference type="Proteomes" id="UP001460270">
    <property type="component" value="Unassembled WGS sequence"/>
</dbReference>
<dbReference type="GO" id="GO:0007219">
    <property type="term" value="P:Notch signaling pathway"/>
    <property type="evidence" value="ECO:0007669"/>
    <property type="project" value="TreeGrafter"/>
</dbReference>
<comment type="caution">
    <text evidence="5">Lacks conserved residue(s) required for the propagation of feature annotation.</text>
</comment>
<evidence type="ECO:0000313" key="9">
    <source>
        <dbReference type="EMBL" id="KAK7889756.1"/>
    </source>
</evidence>
<dbReference type="InterPro" id="IPR051489">
    <property type="entry name" value="ADAM_Metalloproteinase"/>
</dbReference>
<comment type="catalytic activity">
    <reaction evidence="1">
        <text>Endopeptidase of broad specificity.</text>
        <dbReference type="EC" id="3.4.24.81"/>
    </reaction>
</comment>
<evidence type="ECO:0000256" key="5">
    <source>
        <dbReference type="PROSITE-ProRule" id="PRU00276"/>
    </source>
</evidence>
<keyword evidence="6" id="KW-0812">Transmembrane</keyword>
<feature type="binding site" evidence="5">
    <location>
        <position position="477"/>
    </location>
    <ligand>
        <name>Zn(2+)</name>
        <dbReference type="ChEBI" id="CHEBI:29105"/>
        <note>catalytic</note>
    </ligand>
</feature>
<dbReference type="PROSITE" id="PS50215">
    <property type="entry name" value="ADAM_MEPRO"/>
    <property type="match status" value="1"/>
</dbReference>
<dbReference type="GO" id="GO:0005886">
    <property type="term" value="C:plasma membrane"/>
    <property type="evidence" value="ECO:0007669"/>
    <property type="project" value="TreeGrafter"/>
</dbReference>
<organism evidence="9 10">
    <name type="scientific">Mugilogobius chulae</name>
    <name type="common">yellowstripe goby</name>
    <dbReference type="NCBI Taxonomy" id="88201"/>
    <lineage>
        <taxon>Eukaryota</taxon>
        <taxon>Metazoa</taxon>
        <taxon>Chordata</taxon>
        <taxon>Craniata</taxon>
        <taxon>Vertebrata</taxon>
        <taxon>Euteleostomi</taxon>
        <taxon>Actinopterygii</taxon>
        <taxon>Neopterygii</taxon>
        <taxon>Teleostei</taxon>
        <taxon>Neoteleostei</taxon>
        <taxon>Acanthomorphata</taxon>
        <taxon>Gobiaria</taxon>
        <taxon>Gobiiformes</taxon>
        <taxon>Gobioidei</taxon>
        <taxon>Gobiidae</taxon>
        <taxon>Gobionellinae</taxon>
        <taxon>Mugilogobius</taxon>
    </lineage>
</organism>
<feature type="binding site" evidence="5">
    <location>
        <position position="467"/>
    </location>
    <ligand>
        <name>Zn(2+)</name>
        <dbReference type="ChEBI" id="CHEBI:29105"/>
        <note>catalytic</note>
    </ligand>
</feature>
<dbReference type="InterPro" id="IPR049038">
    <property type="entry name" value="ADAM10_Cys-rich"/>
</dbReference>
<feature type="domain" description="Peptidase M12B" evidence="8">
    <location>
        <begin position="321"/>
        <end position="536"/>
    </location>
</feature>
<dbReference type="EC" id="3.4.24.81" evidence="2"/>
<evidence type="ECO:0000256" key="1">
    <source>
        <dbReference type="ARBA" id="ARBA00001809"/>
    </source>
</evidence>
<dbReference type="Pfam" id="PF00200">
    <property type="entry name" value="Disintegrin"/>
    <property type="match status" value="1"/>
</dbReference>
<reference evidence="10" key="1">
    <citation type="submission" date="2024-04" db="EMBL/GenBank/DDBJ databases">
        <title>Salinicola lusitanus LLJ914,a marine bacterium isolated from the Okinawa Trough.</title>
        <authorList>
            <person name="Li J."/>
        </authorList>
    </citation>
    <scope>NUCLEOTIDE SEQUENCE [LARGE SCALE GENOMIC DNA]</scope>
</reference>
<dbReference type="InterPro" id="IPR001762">
    <property type="entry name" value="Disintegrin_dom"/>
</dbReference>
<proteinExistence type="predicted"/>
<dbReference type="InterPro" id="IPR036436">
    <property type="entry name" value="Disintegrin_dom_sf"/>
</dbReference>
<keyword evidence="6" id="KW-0472">Membrane</keyword>
<name>A0AAW0N8Y2_9GOBI</name>
<evidence type="ECO:0000256" key="2">
    <source>
        <dbReference type="ARBA" id="ARBA00012332"/>
    </source>
</evidence>